<feature type="transmembrane region" description="Helical" evidence="1">
    <location>
        <begin position="12"/>
        <end position="34"/>
    </location>
</feature>
<organism evidence="2 3">
    <name type="scientific">Mangrovivirga cuniculi</name>
    <dbReference type="NCBI Taxonomy" id="2715131"/>
    <lineage>
        <taxon>Bacteria</taxon>
        <taxon>Pseudomonadati</taxon>
        <taxon>Bacteroidota</taxon>
        <taxon>Cytophagia</taxon>
        <taxon>Cytophagales</taxon>
        <taxon>Mangrovivirgaceae</taxon>
        <taxon>Mangrovivirga</taxon>
    </lineage>
</organism>
<gene>
    <name evidence="2" type="ORF">DCC35_05430</name>
</gene>
<dbReference type="OrthoDB" id="5298381at2"/>
<feature type="transmembrane region" description="Helical" evidence="1">
    <location>
        <begin position="92"/>
        <end position="113"/>
    </location>
</feature>
<keyword evidence="3" id="KW-1185">Reference proteome</keyword>
<feature type="transmembrane region" description="Helical" evidence="1">
    <location>
        <begin position="46"/>
        <end position="66"/>
    </location>
</feature>
<accession>A0A4D7JRA1</accession>
<keyword evidence="1" id="KW-1133">Transmembrane helix</keyword>
<dbReference type="KEGG" id="fpf:DCC35_05430"/>
<dbReference type="AlphaFoldDB" id="A0A4D7JRA1"/>
<name>A0A4D7JRA1_9BACT</name>
<evidence type="ECO:0000256" key="1">
    <source>
        <dbReference type="SAM" id="Phobius"/>
    </source>
</evidence>
<dbReference type="RefSeq" id="WP_137089818.1">
    <property type="nucleotide sequence ID" value="NZ_CP028923.1"/>
</dbReference>
<dbReference type="Proteomes" id="UP000298616">
    <property type="component" value="Chromosome"/>
</dbReference>
<dbReference type="EMBL" id="CP028923">
    <property type="protein sequence ID" value="QCK14226.1"/>
    <property type="molecule type" value="Genomic_DNA"/>
</dbReference>
<reference evidence="2 3" key="1">
    <citation type="submission" date="2018-04" db="EMBL/GenBank/DDBJ databases">
        <title>Complete genome uncultured novel isolate.</title>
        <authorList>
            <person name="Merlino G."/>
        </authorList>
    </citation>
    <scope>NUCLEOTIDE SEQUENCE [LARGE SCALE GENOMIC DNA]</scope>
    <source>
        <strain evidence="3">R1DC9</strain>
    </source>
</reference>
<keyword evidence="1" id="KW-0472">Membrane</keyword>
<evidence type="ECO:0000313" key="2">
    <source>
        <dbReference type="EMBL" id="QCK14226.1"/>
    </source>
</evidence>
<sequence length="165" mass="18488">MAEVPGMWRPELWHPLTVHLPIGLIVIGSILGLCSMIPQLNRKFSFLTSASKLLLFAGVPFIWLAIWTGNEAYEIVGRDLCDPTVKNDHEYFGYFLGWSFTIGTILFFISVVFNDPLSKYVKIISAVALLLSLFFTGYVGHLGAKLVYQQGAAVYQSSEDCKEFE</sequence>
<feature type="transmembrane region" description="Helical" evidence="1">
    <location>
        <begin position="120"/>
        <end position="139"/>
    </location>
</feature>
<proteinExistence type="predicted"/>
<evidence type="ECO:0000313" key="3">
    <source>
        <dbReference type="Proteomes" id="UP000298616"/>
    </source>
</evidence>
<evidence type="ECO:0008006" key="4">
    <source>
        <dbReference type="Google" id="ProtNLM"/>
    </source>
</evidence>
<protein>
    <recommendedName>
        <fullName evidence="4">DUF2231 domain-containing protein</fullName>
    </recommendedName>
</protein>
<keyword evidence="1" id="KW-0812">Transmembrane</keyword>